<dbReference type="EC" id="3.1.2.-" evidence="4"/>
<evidence type="ECO:0000256" key="2">
    <source>
        <dbReference type="ARBA" id="ARBA00022801"/>
    </source>
</evidence>
<dbReference type="InterPro" id="IPR006683">
    <property type="entry name" value="Thioestr_dom"/>
</dbReference>
<accession>A0ABV4AI67</accession>
<dbReference type="RefSeq" id="WP_369455383.1">
    <property type="nucleotide sequence ID" value="NZ_JBGCUO010000001.1"/>
</dbReference>
<keyword evidence="5" id="KW-1185">Reference proteome</keyword>
<dbReference type="CDD" id="cd03443">
    <property type="entry name" value="PaaI_thioesterase"/>
    <property type="match status" value="1"/>
</dbReference>
<dbReference type="PANTHER" id="PTHR21660">
    <property type="entry name" value="THIOESTERASE SUPERFAMILY MEMBER-RELATED"/>
    <property type="match status" value="1"/>
</dbReference>
<dbReference type="InterPro" id="IPR039298">
    <property type="entry name" value="ACOT13"/>
</dbReference>
<proteinExistence type="inferred from homology"/>
<comment type="caution">
    <text evidence="4">The sequence shown here is derived from an EMBL/GenBank/DDBJ whole genome shotgun (WGS) entry which is preliminary data.</text>
</comment>
<dbReference type="EMBL" id="JBGCUO010000001">
    <property type="protein sequence ID" value="MEY1662142.1"/>
    <property type="molecule type" value="Genomic_DNA"/>
</dbReference>
<name>A0ABV4AI67_9GAMM</name>
<evidence type="ECO:0000256" key="1">
    <source>
        <dbReference type="ARBA" id="ARBA00008324"/>
    </source>
</evidence>
<dbReference type="NCBIfam" id="TIGR00369">
    <property type="entry name" value="unchar_dom_1"/>
    <property type="match status" value="1"/>
</dbReference>
<sequence>MRVHSWEEGRVELHIDAGTEHLNLAGVIHGGVCATLVDVAGAMAGTHCAYPGRVRKAVTLSITTTYTGQAGEGLLRAVGVRKAGGRKIYNSVVEVFSADGRLLAFGEGTFRLRSGSEDPQGLPLES</sequence>
<protein>
    <submittedName>
        <fullName evidence="4">PaaI family thioesterase</fullName>
        <ecNumber evidence="4">3.1.2.-</ecNumber>
    </submittedName>
</protein>
<comment type="similarity">
    <text evidence="1">Belongs to the thioesterase PaaI family.</text>
</comment>
<dbReference type="Proteomes" id="UP001562065">
    <property type="component" value="Unassembled WGS sequence"/>
</dbReference>
<dbReference type="InterPro" id="IPR029069">
    <property type="entry name" value="HotDog_dom_sf"/>
</dbReference>
<organism evidence="4 5">
    <name type="scientific">Isoalcanivorax beigongshangi</name>
    <dbReference type="NCBI Taxonomy" id="3238810"/>
    <lineage>
        <taxon>Bacteria</taxon>
        <taxon>Pseudomonadati</taxon>
        <taxon>Pseudomonadota</taxon>
        <taxon>Gammaproteobacteria</taxon>
        <taxon>Oceanospirillales</taxon>
        <taxon>Alcanivoracaceae</taxon>
        <taxon>Isoalcanivorax</taxon>
    </lineage>
</organism>
<evidence type="ECO:0000313" key="5">
    <source>
        <dbReference type="Proteomes" id="UP001562065"/>
    </source>
</evidence>
<reference evidence="4 5" key="1">
    <citation type="submission" date="2024-07" db="EMBL/GenBank/DDBJ databases">
        <authorList>
            <person name="Ren Q."/>
        </authorList>
    </citation>
    <scope>NUCLEOTIDE SEQUENCE [LARGE SCALE GENOMIC DNA]</scope>
    <source>
        <strain evidence="4 5">REN37</strain>
    </source>
</reference>
<feature type="domain" description="Thioesterase" evidence="3">
    <location>
        <begin position="26"/>
        <end position="103"/>
    </location>
</feature>
<keyword evidence="2 4" id="KW-0378">Hydrolase</keyword>
<dbReference type="GO" id="GO:0016787">
    <property type="term" value="F:hydrolase activity"/>
    <property type="evidence" value="ECO:0007669"/>
    <property type="project" value="UniProtKB-KW"/>
</dbReference>
<dbReference type="SUPFAM" id="SSF54637">
    <property type="entry name" value="Thioesterase/thiol ester dehydrase-isomerase"/>
    <property type="match status" value="1"/>
</dbReference>
<gene>
    <name evidence="4" type="ORF">AB5I84_08285</name>
</gene>
<evidence type="ECO:0000313" key="4">
    <source>
        <dbReference type="EMBL" id="MEY1662142.1"/>
    </source>
</evidence>
<evidence type="ECO:0000259" key="3">
    <source>
        <dbReference type="Pfam" id="PF03061"/>
    </source>
</evidence>
<dbReference type="Pfam" id="PF03061">
    <property type="entry name" value="4HBT"/>
    <property type="match status" value="1"/>
</dbReference>
<dbReference type="PANTHER" id="PTHR21660:SF1">
    <property type="entry name" value="ACYL-COENZYME A THIOESTERASE 13"/>
    <property type="match status" value="1"/>
</dbReference>
<dbReference type="Gene3D" id="3.10.129.10">
    <property type="entry name" value="Hotdog Thioesterase"/>
    <property type="match status" value="1"/>
</dbReference>
<dbReference type="InterPro" id="IPR003736">
    <property type="entry name" value="PAAI_dom"/>
</dbReference>